<feature type="transmembrane region" description="Helical" evidence="1">
    <location>
        <begin position="163"/>
        <end position="180"/>
    </location>
</feature>
<feature type="transmembrane region" description="Helical" evidence="1">
    <location>
        <begin position="223"/>
        <end position="244"/>
    </location>
</feature>
<dbReference type="AlphaFoldDB" id="A0A1G9FQX9"/>
<feature type="transmembrane region" description="Helical" evidence="1">
    <location>
        <begin position="138"/>
        <end position="156"/>
    </location>
</feature>
<evidence type="ECO:0000313" key="2">
    <source>
        <dbReference type="EMBL" id="KWX71197.1"/>
    </source>
</evidence>
<evidence type="ECO:0000313" key="4">
    <source>
        <dbReference type="Proteomes" id="UP000070252"/>
    </source>
</evidence>
<accession>A0A1G9FQX9</accession>
<keyword evidence="1" id="KW-0472">Membrane</keyword>
<feature type="transmembrane region" description="Helical" evidence="1">
    <location>
        <begin position="92"/>
        <end position="118"/>
    </location>
</feature>
<feature type="transmembrane region" description="Helical" evidence="1">
    <location>
        <begin position="51"/>
        <end position="71"/>
    </location>
</feature>
<feature type="transmembrane region" description="Helical" evidence="1">
    <location>
        <begin position="192"/>
        <end position="211"/>
    </location>
</feature>
<evidence type="ECO:0000313" key="5">
    <source>
        <dbReference type="Proteomes" id="UP000182783"/>
    </source>
</evidence>
<evidence type="ECO:0008006" key="6">
    <source>
        <dbReference type="Google" id="ProtNLM"/>
    </source>
</evidence>
<reference evidence="3 5" key="2">
    <citation type="submission" date="2016-10" db="EMBL/GenBank/DDBJ databases">
        <authorList>
            <person name="de Groot N.N."/>
        </authorList>
    </citation>
    <scope>NUCLEOTIDE SEQUENCE [LARGE SCALE GENOMIC DNA]</scope>
    <source>
        <strain evidence="3 5">CGMCC 1.10239</strain>
    </source>
</reference>
<feature type="transmembrane region" description="Helical" evidence="1">
    <location>
        <begin position="17"/>
        <end position="39"/>
    </location>
</feature>
<evidence type="ECO:0000313" key="3">
    <source>
        <dbReference type="EMBL" id="SDK90826.1"/>
    </source>
</evidence>
<dbReference type="RefSeq" id="WP_062526260.1">
    <property type="nucleotide sequence ID" value="NZ_CP048429.1"/>
</dbReference>
<keyword evidence="4" id="KW-1185">Reference proteome</keyword>
<reference evidence="2 4" key="1">
    <citation type="submission" date="2015-08" db="EMBL/GenBank/DDBJ databases">
        <title>Genome of Paenibacillus jilunlii.</title>
        <authorList>
            <person name="Sant'Anna F.H."/>
            <person name="Ambrosini A."/>
            <person name="Souza R."/>
            <person name="Bach E."/>
            <person name="Fernandes G."/>
            <person name="Balsanelli E."/>
            <person name="Baura V.A."/>
            <person name="Pedrosa F.O."/>
            <person name="Souza E.M."/>
            <person name="Passaglia L."/>
        </authorList>
    </citation>
    <scope>NUCLEOTIDE SEQUENCE [LARGE SCALE GENOMIC DNA]</scope>
    <source>
        <strain evidence="2 4">DSM 23019</strain>
    </source>
</reference>
<dbReference type="Proteomes" id="UP000182783">
    <property type="component" value="Unassembled WGS sequence"/>
</dbReference>
<organism evidence="3 5">
    <name type="scientific">Paenibacillus jilunlii</name>
    <dbReference type="NCBI Taxonomy" id="682956"/>
    <lineage>
        <taxon>Bacteria</taxon>
        <taxon>Bacillati</taxon>
        <taxon>Bacillota</taxon>
        <taxon>Bacilli</taxon>
        <taxon>Bacillales</taxon>
        <taxon>Paenibacillaceae</taxon>
        <taxon>Paenibacillus</taxon>
    </lineage>
</organism>
<dbReference type="EMBL" id="FNGM01000001">
    <property type="protein sequence ID" value="SDK90826.1"/>
    <property type="molecule type" value="Genomic_DNA"/>
</dbReference>
<keyword evidence="1" id="KW-1133">Transmembrane helix</keyword>
<proteinExistence type="predicted"/>
<dbReference type="Pfam" id="PF12730">
    <property type="entry name" value="ABC2_membrane_4"/>
    <property type="match status" value="1"/>
</dbReference>
<dbReference type="EMBL" id="LIPY01000122">
    <property type="protein sequence ID" value="KWX71197.1"/>
    <property type="molecule type" value="Genomic_DNA"/>
</dbReference>
<protein>
    <recommendedName>
        <fullName evidence="6">ABC-2 family transporter protein</fullName>
    </recommendedName>
</protein>
<dbReference type="Proteomes" id="UP000070252">
    <property type="component" value="Unassembled WGS sequence"/>
</dbReference>
<gene>
    <name evidence="2" type="ORF">AML91_23390</name>
    <name evidence="3" type="ORF">SAMN05216191_10146</name>
</gene>
<evidence type="ECO:0000256" key="1">
    <source>
        <dbReference type="SAM" id="Phobius"/>
    </source>
</evidence>
<sequence>MLNVFYTEVLKLKRSKLVWLTIFGGALPAILAIFGQSGHMNWNDLLVNNSLFLNVMIAPMLLSLLAGFVVVREYGDNTINQLFVYPHRRVTILVGKMVVILLLTLAIFALNYVLIWSAGSLMTDQAITEELFWKFTRAQLWMFVLQALLIPVTMTVGTVGKSFIPPVVLGIIAILINMMGLQSVEDSIDGRITLVSFIPFGSMIVHLLDIMKSNVNEDIYRIHALYPQGVVFLMFFIFNIFYYAKSEVHSGS</sequence>
<keyword evidence="1" id="KW-0812">Transmembrane</keyword>
<name>A0A1G9FQX9_9BACL</name>